<keyword evidence="1" id="KW-0472">Membrane</keyword>
<dbReference type="AlphaFoldDB" id="A0AB37UE69"/>
<evidence type="ECO:0000313" key="2">
    <source>
        <dbReference type="EMBL" id="RUT08080.1"/>
    </source>
</evidence>
<protein>
    <submittedName>
        <fullName evidence="2">Uncharacterized protein</fullName>
    </submittedName>
</protein>
<comment type="caution">
    <text evidence="2">The sequence shown here is derived from an EMBL/GenBank/DDBJ whole genome shotgun (WGS) entry which is preliminary data.</text>
</comment>
<dbReference type="RefSeq" id="WP_015154178.1">
    <property type="nucleotide sequence ID" value="NZ_RSCK01000056.1"/>
</dbReference>
<gene>
    <name evidence="2" type="ORF">DSM107010_48740</name>
</gene>
<sequence length="60" mass="6966">MAEQDSHSKFWNSDFWDKSVRATLSPVMHNPRLTPKILFLLAVVPFTVVILVWVLTLLEQ</sequence>
<proteinExistence type="predicted"/>
<reference evidence="2 3" key="1">
    <citation type="journal article" date="2019" name="Genome Biol. Evol.">
        <title>Day and night: Metabolic profiles and evolutionary relationships of six axenic non-marine cyanobacteria.</title>
        <authorList>
            <person name="Will S.E."/>
            <person name="Henke P."/>
            <person name="Boedeker C."/>
            <person name="Huang S."/>
            <person name="Brinkmann H."/>
            <person name="Rohde M."/>
            <person name="Jarek M."/>
            <person name="Friedl T."/>
            <person name="Seufert S."/>
            <person name="Schumacher M."/>
            <person name="Overmann J."/>
            <person name="Neumann-Schaal M."/>
            <person name="Petersen J."/>
        </authorList>
    </citation>
    <scope>NUCLEOTIDE SEQUENCE [LARGE SCALE GENOMIC DNA]</scope>
    <source>
        <strain evidence="2 3">SAG 39.79</strain>
    </source>
</reference>
<name>A0AB37UE69_9CYAN</name>
<evidence type="ECO:0000313" key="3">
    <source>
        <dbReference type="Proteomes" id="UP000282574"/>
    </source>
</evidence>
<keyword evidence="3" id="KW-1185">Reference proteome</keyword>
<evidence type="ECO:0000256" key="1">
    <source>
        <dbReference type="SAM" id="Phobius"/>
    </source>
</evidence>
<keyword evidence="1" id="KW-1133">Transmembrane helix</keyword>
<accession>A0AB37UE69</accession>
<keyword evidence="1" id="KW-0812">Transmembrane</keyword>
<organism evidence="2 3">
    <name type="scientific">Chroococcidiopsis cubana SAG 39.79</name>
    <dbReference type="NCBI Taxonomy" id="388085"/>
    <lineage>
        <taxon>Bacteria</taxon>
        <taxon>Bacillati</taxon>
        <taxon>Cyanobacteriota</taxon>
        <taxon>Cyanophyceae</taxon>
        <taxon>Chroococcidiopsidales</taxon>
        <taxon>Chroococcidiopsidaceae</taxon>
        <taxon>Chroococcidiopsis</taxon>
    </lineage>
</organism>
<dbReference type="EMBL" id="RSCK01000056">
    <property type="protein sequence ID" value="RUT08080.1"/>
    <property type="molecule type" value="Genomic_DNA"/>
</dbReference>
<feature type="transmembrane region" description="Helical" evidence="1">
    <location>
        <begin position="37"/>
        <end position="58"/>
    </location>
</feature>
<dbReference type="Proteomes" id="UP000282574">
    <property type="component" value="Unassembled WGS sequence"/>
</dbReference>